<protein>
    <submittedName>
        <fullName evidence="4 5">Uncharacterized protein LOC101861592</fullName>
    </submittedName>
</protein>
<dbReference type="GeneID" id="101861592"/>
<dbReference type="RefSeq" id="XP_012939321.1">
    <property type="nucleotide sequence ID" value="XM_013083867.2"/>
</dbReference>
<organism evidence="3 5">
    <name type="scientific">Aplysia californica</name>
    <name type="common">California sea hare</name>
    <dbReference type="NCBI Taxonomy" id="6500"/>
    <lineage>
        <taxon>Eukaryota</taxon>
        <taxon>Metazoa</taxon>
        <taxon>Spiralia</taxon>
        <taxon>Lophotrochozoa</taxon>
        <taxon>Mollusca</taxon>
        <taxon>Gastropoda</taxon>
        <taxon>Heterobranchia</taxon>
        <taxon>Euthyneura</taxon>
        <taxon>Tectipleura</taxon>
        <taxon>Aplysiida</taxon>
        <taxon>Aplysioidea</taxon>
        <taxon>Aplysiidae</taxon>
        <taxon>Aplysia</taxon>
    </lineage>
</organism>
<sequence>MQQLPFITEWNITDFLSEWPNRNHLLESVYFDIKEDVYLSVTRALGIIGKLVTEPLQAILNSDISLFQARSTIQKIHEIFKLWVTDGSEALKGEEVLSGCRSISDEVFNSLFDVQDSEFNSLTSLALEVITASMLVILERQAVDHLQMQDASTCSATPQHVLSNYTTPSFSNPTTVSENPPCFSNPTIVCENPPSFSNPTSVCDNPSFSNPITVCENPPSFFNPTTVSSNPPLNVPATNMISERDMAKLDNLLRIKPSALPSTIEAIVMWQSNKPSKWINTLPPAEKESLFKSAQKLAPNLRRTMKTWKDNLKMQLEKKLKSKQAEVKNKEEKLVQSKLVE</sequence>
<dbReference type="RefSeq" id="XP_035826256.1">
    <property type="nucleotide sequence ID" value="XM_035970363.1"/>
</dbReference>
<keyword evidence="1" id="KW-0540">Nuclease</keyword>
<evidence type="ECO:0000313" key="3">
    <source>
        <dbReference type="Proteomes" id="UP000694888"/>
    </source>
</evidence>
<reference evidence="4 5" key="1">
    <citation type="submission" date="2025-05" db="UniProtKB">
        <authorList>
            <consortium name="RefSeq"/>
        </authorList>
    </citation>
    <scope>IDENTIFICATION</scope>
</reference>
<feature type="region of interest" description="Disordered" evidence="2">
    <location>
        <begin position="321"/>
        <end position="341"/>
    </location>
</feature>
<dbReference type="InterPro" id="IPR022894">
    <property type="entry name" value="Oligoribonuclease"/>
</dbReference>
<evidence type="ECO:0000256" key="2">
    <source>
        <dbReference type="SAM" id="MobiDB-lite"/>
    </source>
</evidence>
<evidence type="ECO:0000313" key="5">
    <source>
        <dbReference type="RefSeq" id="XP_035826256.1"/>
    </source>
</evidence>
<dbReference type="PANTHER" id="PTHR11046:SF29">
    <property type="match status" value="1"/>
</dbReference>
<dbReference type="Proteomes" id="UP000694888">
    <property type="component" value="Unplaced"/>
</dbReference>
<evidence type="ECO:0000256" key="1">
    <source>
        <dbReference type="ARBA" id="ARBA00022722"/>
    </source>
</evidence>
<dbReference type="PANTHER" id="PTHR11046">
    <property type="entry name" value="OLIGORIBONUCLEASE, MITOCHONDRIAL"/>
    <property type="match status" value="1"/>
</dbReference>
<gene>
    <name evidence="4 5" type="primary">LOC101861592</name>
</gene>
<keyword evidence="1" id="KW-0378">Hydrolase</keyword>
<accession>A0ABM1VV14</accession>
<name>A0ABM1VV14_APLCA</name>
<keyword evidence="3" id="KW-1185">Reference proteome</keyword>
<evidence type="ECO:0000313" key="4">
    <source>
        <dbReference type="RefSeq" id="XP_012939321.1"/>
    </source>
</evidence>
<proteinExistence type="predicted"/>